<feature type="transmembrane region" description="Helical" evidence="5">
    <location>
        <begin position="228"/>
        <end position="252"/>
    </location>
</feature>
<evidence type="ECO:0000256" key="1">
    <source>
        <dbReference type="ARBA" id="ARBA00004141"/>
    </source>
</evidence>
<dbReference type="PANTHER" id="PTHR19282">
    <property type="entry name" value="TETRASPANIN"/>
    <property type="match status" value="1"/>
</dbReference>
<dbReference type="GO" id="GO:0016020">
    <property type="term" value="C:membrane"/>
    <property type="evidence" value="ECO:0007669"/>
    <property type="project" value="UniProtKB-SubCell"/>
</dbReference>
<dbReference type="Pfam" id="PF00335">
    <property type="entry name" value="Tetraspanin"/>
    <property type="match status" value="1"/>
</dbReference>
<organism evidence="6 7">
    <name type="scientific">Vitrella brassicaformis (strain CCMP3155)</name>
    <dbReference type="NCBI Taxonomy" id="1169540"/>
    <lineage>
        <taxon>Eukaryota</taxon>
        <taxon>Sar</taxon>
        <taxon>Alveolata</taxon>
        <taxon>Colpodellida</taxon>
        <taxon>Vitrellaceae</taxon>
        <taxon>Vitrella</taxon>
    </lineage>
</organism>
<comment type="subcellular location">
    <subcellularLocation>
        <location evidence="1">Membrane</location>
        <topology evidence="1">Multi-pass membrane protein</topology>
    </subcellularLocation>
</comment>
<sequence>MKRQGFFVSFGGILMVVLGGSVIYFGHYAQRDELISDIDERIPVGLFVMGAIMAVSGFLGFIGAVCDSKMLLAIFAFVTLFVWVAVLALGVGLLLLVMNDGYKIERACAIDETTGELQEKLPKRLQTTYDKLWEALTICRTKLPDANSLQECGDFSTDANGHQVWGINFQALYQLAEKKYHCAGFCLDGAPVFGYPNEDGVEVNRANREVPRRACYHQLAERFAAHGALLTGLLLGFSIPLLLSMLAAWWMVCLPPPRKMKGYIHQPDEDEGEEMSDRPTMY</sequence>
<feature type="transmembrane region" description="Helical" evidence="5">
    <location>
        <begin position="6"/>
        <end position="25"/>
    </location>
</feature>
<dbReference type="Proteomes" id="UP000041254">
    <property type="component" value="Unassembled WGS sequence"/>
</dbReference>
<dbReference type="InParanoid" id="A0A0G4H709"/>
<dbReference type="AlphaFoldDB" id="A0A0G4H709"/>
<keyword evidence="2 5" id="KW-0812">Transmembrane</keyword>
<evidence type="ECO:0000313" key="6">
    <source>
        <dbReference type="EMBL" id="CEM39629.1"/>
    </source>
</evidence>
<evidence type="ECO:0000256" key="5">
    <source>
        <dbReference type="SAM" id="Phobius"/>
    </source>
</evidence>
<evidence type="ECO:0000313" key="7">
    <source>
        <dbReference type="Proteomes" id="UP000041254"/>
    </source>
</evidence>
<keyword evidence="3 5" id="KW-1133">Transmembrane helix</keyword>
<accession>A0A0G4H709</accession>
<evidence type="ECO:0000256" key="4">
    <source>
        <dbReference type="ARBA" id="ARBA00023136"/>
    </source>
</evidence>
<reference evidence="6 7" key="1">
    <citation type="submission" date="2014-11" db="EMBL/GenBank/DDBJ databases">
        <authorList>
            <person name="Zhu J."/>
            <person name="Qi W."/>
            <person name="Song R."/>
        </authorList>
    </citation>
    <scope>NUCLEOTIDE SEQUENCE [LARGE SCALE GENOMIC DNA]</scope>
</reference>
<evidence type="ECO:0000256" key="3">
    <source>
        <dbReference type="ARBA" id="ARBA00022989"/>
    </source>
</evidence>
<dbReference type="OMA" id="DDQLIPW"/>
<dbReference type="VEuPathDB" id="CryptoDB:Vbra_19691"/>
<dbReference type="InterPro" id="IPR018499">
    <property type="entry name" value="Tetraspanin/Peripherin"/>
</dbReference>
<protein>
    <recommendedName>
        <fullName evidence="8">Tetraspanin</fullName>
    </recommendedName>
</protein>
<gene>
    <name evidence="6" type="ORF">Vbra_19691</name>
</gene>
<keyword evidence="7" id="KW-1185">Reference proteome</keyword>
<keyword evidence="4 5" id="KW-0472">Membrane</keyword>
<evidence type="ECO:0008006" key="8">
    <source>
        <dbReference type="Google" id="ProtNLM"/>
    </source>
</evidence>
<feature type="transmembrane region" description="Helical" evidence="5">
    <location>
        <begin position="46"/>
        <end position="65"/>
    </location>
</feature>
<proteinExistence type="predicted"/>
<dbReference type="EMBL" id="CDMY01001045">
    <property type="protein sequence ID" value="CEM39629.1"/>
    <property type="molecule type" value="Genomic_DNA"/>
</dbReference>
<feature type="transmembrane region" description="Helical" evidence="5">
    <location>
        <begin position="71"/>
        <end position="97"/>
    </location>
</feature>
<evidence type="ECO:0000256" key="2">
    <source>
        <dbReference type="ARBA" id="ARBA00022692"/>
    </source>
</evidence>
<name>A0A0G4H709_VITBC</name>